<proteinExistence type="predicted"/>
<dbReference type="InterPro" id="IPR002514">
    <property type="entry name" value="Transposase_8"/>
</dbReference>
<organism evidence="2 3">
    <name type="scientific">Neolewinella agarilytica</name>
    <dbReference type="NCBI Taxonomy" id="478744"/>
    <lineage>
        <taxon>Bacteria</taxon>
        <taxon>Pseudomonadati</taxon>
        <taxon>Bacteroidota</taxon>
        <taxon>Saprospiria</taxon>
        <taxon>Saprospirales</taxon>
        <taxon>Lewinellaceae</taxon>
        <taxon>Neolewinella</taxon>
    </lineage>
</organism>
<evidence type="ECO:0000313" key="3">
    <source>
        <dbReference type="Proteomes" id="UP000199021"/>
    </source>
</evidence>
<dbReference type="GO" id="GO:0004803">
    <property type="term" value="F:transposase activity"/>
    <property type="evidence" value="ECO:0007669"/>
    <property type="project" value="InterPro"/>
</dbReference>
<dbReference type="RefSeq" id="WP_090173574.1">
    <property type="nucleotide sequence ID" value="NZ_FOFB01000047.1"/>
</dbReference>
<dbReference type="STRING" id="478744.SAMN05444359_1477"/>
<evidence type="ECO:0000313" key="2">
    <source>
        <dbReference type="EMBL" id="SER46370.1"/>
    </source>
</evidence>
<gene>
    <name evidence="2" type="ORF">SAMN05444359_1477</name>
</gene>
<dbReference type="InterPro" id="IPR009057">
    <property type="entry name" value="Homeodomain-like_sf"/>
</dbReference>
<protein>
    <submittedName>
        <fullName evidence="2">Putative transposase</fullName>
    </submittedName>
</protein>
<dbReference type="GO" id="GO:0003677">
    <property type="term" value="F:DNA binding"/>
    <property type="evidence" value="ECO:0007669"/>
    <property type="project" value="InterPro"/>
</dbReference>
<dbReference type="OrthoDB" id="1495855at2"/>
<accession>A0A1H9PDV0</accession>
<sequence>MAKRKFTAEDKLKIIKEASEQGVTKTLAKYDVYPATYYSWRRKLKEQGEDAFSKGVTAKQLKELRHLEKENRQLKELVAEKELLIRALKEARSKKS</sequence>
<dbReference type="GO" id="GO:0006313">
    <property type="term" value="P:DNA transposition"/>
    <property type="evidence" value="ECO:0007669"/>
    <property type="project" value="InterPro"/>
</dbReference>
<keyword evidence="3" id="KW-1185">Reference proteome</keyword>
<dbReference type="EMBL" id="FOFB01000047">
    <property type="protein sequence ID" value="SER46370.1"/>
    <property type="molecule type" value="Genomic_DNA"/>
</dbReference>
<dbReference type="Gene3D" id="1.10.10.10">
    <property type="entry name" value="Winged helix-like DNA-binding domain superfamily/Winged helix DNA-binding domain"/>
    <property type="match status" value="1"/>
</dbReference>
<dbReference type="SUPFAM" id="SSF46689">
    <property type="entry name" value="Homeodomain-like"/>
    <property type="match status" value="1"/>
</dbReference>
<dbReference type="Pfam" id="PF01527">
    <property type="entry name" value="HTH_Tnp_1"/>
    <property type="match status" value="1"/>
</dbReference>
<name>A0A1H9PDV0_9BACT</name>
<dbReference type="InParanoid" id="A0A1H9PDV0"/>
<reference evidence="3" key="1">
    <citation type="submission" date="2016-10" db="EMBL/GenBank/DDBJ databases">
        <authorList>
            <person name="Varghese N."/>
            <person name="Submissions S."/>
        </authorList>
    </citation>
    <scope>NUCLEOTIDE SEQUENCE [LARGE SCALE GENOMIC DNA]</scope>
    <source>
        <strain evidence="3">DSM 24740</strain>
    </source>
</reference>
<dbReference type="InterPro" id="IPR036388">
    <property type="entry name" value="WH-like_DNA-bd_sf"/>
</dbReference>
<evidence type="ECO:0000256" key="1">
    <source>
        <dbReference type="SAM" id="Coils"/>
    </source>
</evidence>
<dbReference type="Proteomes" id="UP000199021">
    <property type="component" value="Unassembled WGS sequence"/>
</dbReference>
<dbReference type="AlphaFoldDB" id="A0A1H9PDV0"/>
<keyword evidence="1" id="KW-0175">Coiled coil</keyword>
<feature type="coiled-coil region" evidence="1">
    <location>
        <begin position="57"/>
        <end position="94"/>
    </location>
</feature>